<gene>
    <name evidence="11" type="primary">asnB_1</name>
    <name evidence="11" type="ORF">NNJEOMEG_02029</name>
</gene>
<dbReference type="PANTHER" id="PTHR43284:SF1">
    <property type="entry name" value="ASPARAGINE SYNTHETASE"/>
    <property type="match status" value="1"/>
</dbReference>
<keyword evidence="8" id="KW-0061">Asparagine biosynthesis</keyword>
<organism evidence="11 12">
    <name type="scientific">Fundidesulfovibrio magnetotacticus</name>
    <dbReference type="NCBI Taxonomy" id="2730080"/>
    <lineage>
        <taxon>Bacteria</taxon>
        <taxon>Pseudomonadati</taxon>
        <taxon>Thermodesulfobacteriota</taxon>
        <taxon>Desulfovibrionia</taxon>
        <taxon>Desulfovibrionales</taxon>
        <taxon>Desulfovibrionaceae</taxon>
        <taxon>Fundidesulfovibrio</taxon>
    </lineage>
</organism>
<dbReference type="GO" id="GO:0004066">
    <property type="term" value="F:asparagine synthase (glutamine-hydrolyzing) activity"/>
    <property type="evidence" value="ECO:0007669"/>
    <property type="project" value="UniProtKB-EC"/>
</dbReference>
<evidence type="ECO:0000256" key="7">
    <source>
        <dbReference type="ARBA" id="ARBA00048741"/>
    </source>
</evidence>
<proteinExistence type="inferred from homology"/>
<evidence type="ECO:0000313" key="11">
    <source>
        <dbReference type="EMBL" id="GFK94189.1"/>
    </source>
</evidence>
<dbReference type="GO" id="GO:0006529">
    <property type="term" value="P:asparagine biosynthetic process"/>
    <property type="evidence" value="ECO:0007669"/>
    <property type="project" value="UniProtKB-KW"/>
</dbReference>
<comment type="pathway">
    <text evidence="1">Amino-acid biosynthesis; L-asparagine biosynthesis; L-asparagine from L-aspartate (L-Gln route): step 1/1.</text>
</comment>
<dbReference type="SUPFAM" id="SSF52402">
    <property type="entry name" value="Adenine nucleotide alpha hydrolases-like"/>
    <property type="match status" value="1"/>
</dbReference>
<evidence type="ECO:0000256" key="4">
    <source>
        <dbReference type="ARBA" id="ARBA00022741"/>
    </source>
</evidence>
<dbReference type="PIRSF" id="PIRSF001589">
    <property type="entry name" value="Asn_synthetase_glu-h"/>
    <property type="match status" value="1"/>
</dbReference>
<dbReference type="Proteomes" id="UP000494245">
    <property type="component" value="Unassembled WGS sequence"/>
</dbReference>
<reference evidence="11 12" key="2">
    <citation type="submission" date="2020-05" db="EMBL/GenBank/DDBJ databases">
        <title>Draft genome sequence of Desulfovibrio sp. strainFSS-1.</title>
        <authorList>
            <person name="Shimoshige H."/>
            <person name="Kobayashi H."/>
            <person name="Maekawa T."/>
        </authorList>
    </citation>
    <scope>NUCLEOTIDE SEQUENCE [LARGE SCALE GENOMIC DNA]</scope>
    <source>
        <strain evidence="11 12">SIID29052-01</strain>
    </source>
</reference>
<dbReference type="Gene3D" id="3.60.20.10">
    <property type="entry name" value="Glutamine Phosphoribosylpyrophosphate, subunit 1, domain 1"/>
    <property type="match status" value="1"/>
</dbReference>
<dbReference type="GO" id="GO:0005524">
    <property type="term" value="F:ATP binding"/>
    <property type="evidence" value="ECO:0007669"/>
    <property type="project" value="UniProtKB-KW"/>
</dbReference>
<keyword evidence="8" id="KW-0028">Amino-acid biosynthesis</keyword>
<comment type="similarity">
    <text evidence="2">Belongs to the asparagine synthetase family.</text>
</comment>
<evidence type="ECO:0000256" key="6">
    <source>
        <dbReference type="ARBA" id="ARBA00022962"/>
    </source>
</evidence>
<keyword evidence="4 9" id="KW-0547">Nucleotide-binding</keyword>
<dbReference type="PANTHER" id="PTHR43284">
    <property type="entry name" value="ASPARAGINE SYNTHETASE (GLUTAMINE-HYDROLYZING)"/>
    <property type="match status" value="1"/>
</dbReference>
<reference evidence="11 12" key="1">
    <citation type="submission" date="2020-04" db="EMBL/GenBank/DDBJ databases">
        <authorList>
            <consortium name="Desulfovibrio sp. FSS-1 genome sequencing consortium"/>
            <person name="Shimoshige H."/>
            <person name="Kobayashi H."/>
            <person name="Maekawa T."/>
        </authorList>
    </citation>
    <scope>NUCLEOTIDE SEQUENCE [LARGE SCALE GENOMIC DNA]</scope>
    <source>
        <strain evidence="11 12">SIID29052-01</strain>
    </source>
</reference>
<evidence type="ECO:0000256" key="1">
    <source>
        <dbReference type="ARBA" id="ARBA00005187"/>
    </source>
</evidence>
<dbReference type="PROSITE" id="PS51278">
    <property type="entry name" value="GATASE_TYPE_2"/>
    <property type="match status" value="1"/>
</dbReference>
<dbReference type="RefSeq" id="WP_173084023.1">
    <property type="nucleotide sequence ID" value="NZ_BLTE01000008.1"/>
</dbReference>
<dbReference type="InterPro" id="IPR006426">
    <property type="entry name" value="Asn_synth_AEB"/>
</dbReference>
<evidence type="ECO:0000313" key="12">
    <source>
        <dbReference type="Proteomes" id="UP000494245"/>
    </source>
</evidence>
<dbReference type="CDD" id="cd00712">
    <property type="entry name" value="AsnB"/>
    <property type="match status" value="1"/>
</dbReference>
<dbReference type="Pfam" id="PF13522">
    <property type="entry name" value="GATase_6"/>
    <property type="match status" value="1"/>
</dbReference>
<feature type="binding site" evidence="9">
    <location>
        <position position="101"/>
    </location>
    <ligand>
        <name>L-glutamine</name>
        <dbReference type="ChEBI" id="CHEBI:58359"/>
    </ligand>
</feature>
<evidence type="ECO:0000256" key="9">
    <source>
        <dbReference type="PIRSR" id="PIRSR001589-2"/>
    </source>
</evidence>
<keyword evidence="12" id="KW-1185">Reference proteome</keyword>
<dbReference type="InterPro" id="IPR033738">
    <property type="entry name" value="AsnB_N"/>
</dbReference>
<dbReference type="CDD" id="cd01991">
    <property type="entry name" value="Asn_synthase_B_C"/>
    <property type="match status" value="1"/>
</dbReference>
<keyword evidence="11" id="KW-0436">Ligase</keyword>
<evidence type="ECO:0000259" key="10">
    <source>
        <dbReference type="PROSITE" id="PS51278"/>
    </source>
</evidence>
<feature type="domain" description="Glutamine amidotransferase type-2" evidence="10">
    <location>
        <begin position="2"/>
        <end position="215"/>
    </location>
</feature>
<dbReference type="InterPro" id="IPR017932">
    <property type="entry name" value="GATase_2_dom"/>
</dbReference>
<dbReference type="InterPro" id="IPR001962">
    <property type="entry name" value="Asn_synthase"/>
</dbReference>
<dbReference type="InterPro" id="IPR014729">
    <property type="entry name" value="Rossmann-like_a/b/a_fold"/>
</dbReference>
<dbReference type="InterPro" id="IPR029055">
    <property type="entry name" value="Ntn_hydrolases_N"/>
</dbReference>
<dbReference type="InterPro" id="IPR051786">
    <property type="entry name" value="ASN_synthetase/amidase"/>
</dbReference>
<dbReference type="EMBL" id="BLTE01000008">
    <property type="protein sequence ID" value="GFK94189.1"/>
    <property type="molecule type" value="Genomic_DNA"/>
</dbReference>
<accession>A0A6V8LVS7</accession>
<comment type="catalytic activity">
    <reaction evidence="7">
        <text>L-aspartate + L-glutamine + ATP + H2O = L-asparagine + L-glutamate + AMP + diphosphate + H(+)</text>
        <dbReference type="Rhea" id="RHEA:12228"/>
        <dbReference type="ChEBI" id="CHEBI:15377"/>
        <dbReference type="ChEBI" id="CHEBI:15378"/>
        <dbReference type="ChEBI" id="CHEBI:29985"/>
        <dbReference type="ChEBI" id="CHEBI:29991"/>
        <dbReference type="ChEBI" id="CHEBI:30616"/>
        <dbReference type="ChEBI" id="CHEBI:33019"/>
        <dbReference type="ChEBI" id="CHEBI:58048"/>
        <dbReference type="ChEBI" id="CHEBI:58359"/>
        <dbReference type="ChEBI" id="CHEBI:456215"/>
        <dbReference type="EC" id="6.3.5.4"/>
    </reaction>
</comment>
<evidence type="ECO:0000256" key="5">
    <source>
        <dbReference type="ARBA" id="ARBA00022840"/>
    </source>
</evidence>
<keyword evidence="5 9" id="KW-0067">ATP-binding</keyword>
<evidence type="ECO:0000256" key="8">
    <source>
        <dbReference type="PIRSR" id="PIRSR001589-1"/>
    </source>
</evidence>
<feature type="active site" description="For GATase activity" evidence="8">
    <location>
        <position position="2"/>
    </location>
</feature>
<dbReference type="NCBIfam" id="TIGR01536">
    <property type="entry name" value="asn_synth_AEB"/>
    <property type="match status" value="1"/>
</dbReference>
<name>A0A6V8LVS7_9BACT</name>
<comment type="caution">
    <text evidence="11">The sequence shown here is derived from an EMBL/GenBank/DDBJ whole genome shotgun (WGS) entry which is preliminary data.</text>
</comment>
<evidence type="ECO:0000256" key="3">
    <source>
        <dbReference type="ARBA" id="ARBA00012737"/>
    </source>
</evidence>
<dbReference type="AlphaFoldDB" id="A0A6V8LVS7"/>
<dbReference type="Pfam" id="PF00733">
    <property type="entry name" value="Asn_synthase"/>
    <property type="match status" value="1"/>
</dbReference>
<dbReference type="SUPFAM" id="SSF56235">
    <property type="entry name" value="N-terminal nucleophile aminohydrolases (Ntn hydrolases)"/>
    <property type="match status" value="1"/>
</dbReference>
<protein>
    <recommendedName>
        <fullName evidence="3">asparagine synthase (glutamine-hydrolyzing)</fullName>
        <ecNumber evidence="3">6.3.5.4</ecNumber>
    </recommendedName>
</protein>
<dbReference type="Gene3D" id="3.40.50.620">
    <property type="entry name" value="HUPs"/>
    <property type="match status" value="1"/>
</dbReference>
<dbReference type="EC" id="6.3.5.4" evidence="3"/>
<sequence>MCGISGAFNPRGLPPEHEALVARFGRAMRHRGPDDEGLFSDGVCALGHRRLAIIDLSRDGRQPFVSPDGRHQMVFNGEIFNYIELRQELAGLGWAFRTRTDTEVLLAAFLHWGPDCLRRLNGMFAFAVYDSRDSSLFLARDRMGVKPLYYARQDETLFFASETKALLEIPGLSRSVDQQALFDFLVFNRTDVHDETFLESVRRIPKGCRATADASGLRTDAWWDPRDYLGKGTETDPKRAALAVEELFVSAARLRMRSDVPVGSCLSGGLDSSVLTGVLFERLEAPRGYPCFTAAYPGHPVDETGFVDALNRRFPFASLRTFPTGAKALADLHDFVRANDEPTTGPSFYAQYEVMRLARQHGVTVLLDGQGGDESFAGYQYFHGFNLYGLLRRLKLGRFTRELWHVLTRRQHLSAVQTLAFQALPGPVRKALLHKASPLVDRGFFEAHIEKSRIYREFFAVKGLNESLCAHFRFKLEHLLRMEDRNSMAFSLEARVPYLDYRLVEYCLGLPEELKIDRGETKLLQKRALGRYTIPEILGRKDKLGFATPAEQWMAEPGWRALTARSFEDVRRLFPGVIDPAARPPAGAEAAWKTCQLAAWRGIFAP</sequence>
<evidence type="ECO:0000256" key="2">
    <source>
        <dbReference type="ARBA" id="ARBA00005752"/>
    </source>
</evidence>
<keyword evidence="6 8" id="KW-0315">Glutamine amidotransferase</keyword>